<evidence type="ECO:0000259" key="1">
    <source>
        <dbReference type="Pfam" id="PF00535"/>
    </source>
</evidence>
<dbReference type="PANTHER" id="PTHR43685:SF11">
    <property type="entry name" value="GLYCOSYLTRANSFERASE TAGX-RELATED"/>
    <property type="match status" value="1"/>
</dbReference>
<dbReference type="Proteomes" id="UP000278398">
    <property type="component" value="Unassembled WGS sequence"/>
</dbReference>
<dbReference type="AlphaFoldDB" id="A0A429YJ33"/>
<sequence length="434" mass="48127">MVGMSVIMATYNRGRHILPSIRSVLDQSHRDFELIVVGDCCTDDTPDIVRPLLDARVRWFNLAERCGSQSFPNNEGIRRAEGDLIAYIGHDDIWAPDHLASLDALFAADPDLDVAVAGTIFHGPAGSDFRQVTGLFDDSAAAREHFFPPSSLAHRRDVTGRIGPWRHPMEIAAPVDCDLLLRAVGAGMRFASTRRVSVHKFAAGHRYLSYLRHTSDEQDHALQRLDAPDHAAFVDAEVERARAEGTFMVVRHGRYETFENGALARSNALNKGILRPDLRRLEGPVTIAQDDSPRALDWQPLEQGRFRRVGRNPKPKILLPFCCTGPVAIRIVVTHADRAALKGLSLALNGAAFDARMSRPRQVEDRWEAAARIDARLLPDDYSVMELRLTEAQRMRPGQTGIGIGDIRLARRRLRDRAGDALGWIGRRLGAGGG</sequence>
<feature type="domain" description="Glycosyltransferase 2-like" evidence="1">
    <location>
        <begin position="5"/>
        <end position="130"/>
    </location>
</feature>
<evidence type="ECO:0000313" key="3">
    <source>
        <dbReference type="Proteomes" id="UP000278398"/>
    </source>
</evidence>
<dbReference type="GO" id="GO:0016740">
    <property type="term" value="F:transferase activity"/>
    <property type="evidence" value="ECO:0007669"/>
    <property type="project" value="UniProtKB-KW"/>
</dbReference>
<dbReference type="SUPFAM" id="SSF53448">
    <property type="entry name" value="Nucleotide-diphospho-sugar transferases"/>
    <property type="match status" value="1"/>
</dbReference>
<dbReference type="OrthoDB" id="5291101at2"/>
<dbReference type="InterPro" id="IPR050834">
    <property type="entry name" value="Glycosyltransf_2"/>
</dbReference>
<proteinExistence type="predicted"/>
<dbReference type="PANTHER" id="PTHR43685">
    <property type="entry name" value="GLYCOSYLTRANSFERASE"/>
    <property type="match status" value="1"/>
</dbReference>
<organism evidence="2 3">
    <name type="scientific">Aquibium carbonis</name>
    <dbReference type="NCBI Taxonomy" id="2495581"/>
    <lineage>
        <taxon>Bacteria</taxon>
        <taxon>Pseudomonadati</taxon>
        <taxon>Pseudomonadota</taxon>
        <taxon>Alphaproteobacteria</taxon>
        <taxon>Hyphomicrobiales</taxon>
        <taxon>Phyllobacteriaceae</taxon>
        <taxon>Aquibium</taxon>
    </lineage>
</organism>
<evidence type="ECO:0000313" key="2">
    <source>
        <dbReference type="EMBL" id="RST81437.1"/>
    </source>
</evidence>
<dbReference type="EMBL" id="RWKW01000129">
    <property type="protein sequence ID" value="RST81437.1"/>
    <property type="molecule type" value="Genomic_DNA"/>
</dbReference>
<reference evidence="2 3" key="1">
    <citation type="submission" date="2018-12" db="EMBL/GenBank/DDBJ databases">
        <title>Mesorhizobium carbonis sp. nov., isolated from coal mine water.</title>
        <authorList>
            <person name="Xin W."/>
            <person name="Xu Z."/>
            <person name="Xiang F."/>
            <person name="Zhang J."/>
            <person name="Xi L."/>
            <person name="Liu J."/>
        </authorList>
    </citation>
    <scope>NUCLEOTIDE SEQUENCE [LARGE SCALE GENOMIC DNA]</scope>
    <source>
        <strain evidence="2 3">B2.3</strain>
    </source>
</reference>
<dbReference type="InterPro" id="IPR029044">
    <property type="entry name" value="Nucleotide-diphossugar_trans"/>
</dbReference>
<keyword evidence="3" id="KW-1185">Reference proteome</keyword>
<dbReference type="Pfam" id="PF00535">
    <property type="entry name" value="Glycos_transf_2"/>
    <property type="match status" value="1"/>
</dbReference>
<keyword evidence="2" id="KW-0808">Transferase</keyword>
<gene>
    <name evidence="2" type="ORF">EJC49_24100</name>
</gene>
<protein>
    <submittedName>
        <fullName evidence="2">Glycosyltransferase</fullName>
    </submittedName>
</protein>
<accession>A0A429YJ33</accession>
<dbReference type="Gene3D" id="3.90.550.10">
    <property type="entry name" value="Spore Coat Polysaccharide Biosynthesis Protein SpsA, Chain A"/>
    <property type="match status" value="1"/>
</dbReference>
<name>A0A429YJ33_9HYPH</name>
<comment type="caution">
    <text evidence="2">The sequence shown here is derived from an EMBL/GenBank/DDBJ whole genome shotgun (WGS) entry which is preliminary data.</text>
</comment>
<dbReference type="InterPro" id="IPR001173">
    <property type="entry name" value="Glyco_trans_2-like"/>
</dbReference>